<proteinExistence type="predicted"/>
<evidence type="ECO:0000313" key="2">
    <source>
        <dbReference type="Proteomes" id="UP000633619"/>
    </source>
</evidence>
<dbReference type="GO" id="GO:0046872">
    <property type="term" value="F:metal ion binding"/>
    <property type="evidence" value="ECO:0007669"/>
    <property type="project" value="InterPro"/>
</dbReference>
<dbReference type="AlphaFoldDB" id="A0A8I1A4K4"/>
<dbReference type="RefSeq" id="WP_181733055.1">
    <property type="nucleotide sequence ID" value="NZ_JACEIR010000017.1"/>
</dbReference>
<sequence length="88" mass="10254">MLYDDSVKKRLRRIEGQIRGVLRMMDEDKDCKEVVSQLSAIRSAVDRSIAYILTHNLEQCLREEMEKGENANTKKLLEEAINLMVRSK</sequence>
<comment type="caution">
    <text evidence="1">The sequence shown here is derived from an EMBL/GenBank/DDBJ whole genome shotgun (WGS) entry which is preliminary data.</text>
</comment>
<dbReference type="InterPro" id="IPR038390">
    <property type="entry name" value="Metal_Tscrpt_repr_sf"/>
</dbReference>
<dbReference type="CDD" id="cd10155">
    <property type="entry name" value="BsYrkD-like_DUF156"/>
    <property type="match status" value="1"/>
</dbReference>
<dbReference type="Gene3D" id="1.20.58.1000">
    <property type="entry name" value="Metal-sensitive repressor, helix protomer"/>
    <property type="match status" value="1"/>
</dbReference>
<dbReference type="PANTHER" id="PTHR33677:SF5">
    <property type="entry name" value="TRANSCRIPTIONAL REPRESSOR FRMR"/>
    <property type="match status" value="1"/>
</dbReference>
<dbReference type="GO" id="GO:0045892">
    <property type="term" value="P:negative regulation of DNA-templated transcription"/>
    <property type="evidence" value="ECO:0007669"/>
    <property type="project" value="UniProtKB-ARBA"/>
</dbReference>
<gene>
    <name evidence="1" type="ORF">I8U20_09325</name>
</gene>
<protein>
    <submittedName>
        <fullName evidence="1">Metal-sensitive transcriptional regulator</fullName>
    </submittedName>
</protein>
<dbReference type="Proteomes" id="UP000633619">
    <property type="component" value="Unassembled WGS sequence"/>
</dbReference>
<dbReference type="GO" id="GO:0003677">
    <property type="term" value="F:DNA binding"/>
    <property type="evidence" value="ECO:0007669"/>
    <property type="project" value="InterPro"/>
</dbReference>
<keyword evidence="2" id="KW-1185">Reference proteome</keyword>
<accession>A0A8I1A4K4</accession>
<organism evidence="1 2">
    <name type="scientific">Thermoactinomyces intermedius</name>
    <dbReference type="NCBI Taxonomy" id="2024"/>
    <lineage>
        <taxon>Bacteria</taxon>
        <taxon>Bacillati</taxon>
        <taxon>Bacillota</taxon>
        <taxon>Bacilli</taxon>
        <taxon>Bacillales</taxon>
        <taxon>Thermoactinomycetaceae</taxon>
        <taxon>Thermoactinomyces</taxon>
    </lineage>
</organism>
<dbReference type="Pfam" id="PF02583">
    <property type="entry name" value="Trns_repr_metal"/>
    <property type="match status" value="1"/>
</dbReference>
<evidence type="ECO:0000313" key="1">
    <source>
        <dbReference type="EMBL" id="MBH8595532.1"/>
    </source>
</evidence>
<dbReference type="EMBL" id="JAECVW010000004">
    <property type="protein sequence ID" value="MBH8595532.1"/>
    <property type="molecule type" value="Genomic_DNA"/>
</dbReference>
<reference evidence="1 2" key="1">
    <citation type="submission" date="2020-12" db="EMBL/GenBank/DDBJ databases">
        <title>WGS of Thermoactinomyces spp.</title>
        <authorList>
            <person name="Cheng K."/>
        </authorList>
    </citation>
    <scope>NUCLEOTIDE SEQUENCE [LARGE SCALE GENOMIC DNA]</scope>
    <source>
        <strain evidence="2">CICC 10671\DSM 43846</strain>
    </source>
</reference>
<dbReference type="PANTHER" id="PTHR33677">
    <property type="entry name" value="TRANSCRIPTIONAL REPRESSOR FRMR-RELATED"/>
    <property type="match status" value="1"/>
</dbReference>
<dbReference type="InterPro" id="IPR003735">
    <property type="entry name" value="Metal_Tscrpt_repr"/>
</dbReference>
<name>A0A8I1A4K4_THEIN</name>